<dbReference type="VEuPathDB" id="VectorBase:AMEC001173"/>
<accession>A0A182TF34</accession>
<name>A0A182TF34_9DIPT</name>
<proteinExistence type="predicted"/>
<protein>
    <submittedName>
        <fullName evidence="1">Uncharacterized protein</fullName>
    </submittedName>
</protein>
<evidence type="ECO:0000313" key="1">
    <source>
        <dbReference type="EnsemblMetazoa" id="AMEC001173-PA"/>
    </source>
</evidence>
<dbReference type="Proteomes" id="UP000075902">
    <property type="component" value="Unassembled WGS sequence"/>
</dbReference>
<reference evidence="2" key="1">
    <citation type="submission" date="2014-01" db="EMBL/GenBank/DDBJ databases">
        <title>The Genome Sequence of Anopheles melas CM1001059_A (V2).</title>
        <authorList>
            <consortium name="The Broad Institute Genomics Platform"/>
            <person name="Neafsey D.E."/>
            <person name="Besansky N."/>
            <person name="Howell P."/>
            <person name="Walton C."/>
            <person name="Young S.K."/>
            <person name="Zeng Q."/>
            <person name="Gargeya S."/>
            <person name="Fitzgerald M."/>
            <person name="Haas B."/>
            <person name="Abouelleil A."/>
            <person name="Allen A.W."/>
            <person name="Alvarado L."/>
            <person name="Arachchi H.M."/>
            <person name="Berlin A.M."/>
            <person name="Chapman S.B."/>
            <person name="Gainer-Dewar J."/>
            <person name="Goldberg J."/>
            <person name="Griggs A."/>
            <person name="Gujja S."/>
            <person name="Hansen M."/>
            <person name="Howarth C."/>
            <person name="Imamovic A."/>
            <person name="Ireland A."/>
            <person name="Larimer J."/>
            <person name="McCowan C."/>
            <person name="Murphy C."/>
            <person name="Pearson M."/>
            <person name="Poon T.W."/>
            <person name="Priest M."/>
            <person name="Roberts A."/>
            <person name="Saif S."/>
            <person name="Shea T."/>
            <person name="Sisk P."/>
            <person name="Sykes S."/>
            <person name="Wortman J."/>
            <person name="Nusbaum C."/>
            <person name="Birren B."/>
        </authorList>
    </citation>
    <scope>NUCLEOTIDE SEQUENCE [LARGE SCALE GENOMIC DNA]</scope>
    <source>
        <strain evidence="2">CM1001059</strain>
    </source>
</reference>
<dbReference type="EnsemblMetazoa" id="AMEC001173-RA">
    <property type="protein sequence ID" value="AMEC001173-PA"/>
    <property type="gene ID" value="AMEC001173"/>
</dbReference>
<sequence length="129" mass="14461">MYSNTLSSLKLLLVWLLAALTYIRYVPKAFAQAGALIELFPYPQKPPSYPQYPPALKPVEVSGQKRARSLAENSILSQSNDRESSSVESARTFRRYFFSPFFLGLPFFSFPGCCSPPPPPPPASLWWLG</sequence>
<organism evidence="1 2">
    <name type="scientific">Anopheles melas</name>
    <dbReference type="NCBI Taxonomy" id="34690"/>
    <lineage>
        <taxon>Eukaryota</taxon>
        <taxon>Metazoa</taxon>
        <taxon>Ecdysozoa</taxon>
        <taxon>Arthropoda</taxon>
        <taxon>Hexapoda</taxon>
        <taxon>Insecta</taxon>
        <taxon>Pterygota</taxon>
        <taxon>Neoptera</taxon>
        <taxon>Endopterygota</taxon>
        <taxon>Diptera</taxon>
        <taxon>Nematocera</taxon>
        <taxon>Culicoidea</taxon>
        <taxon>Culicidae</taxon>
        <taxon>Anophelinae</taxon>
        <taxon>Anopheles</taxon>
    </lineage>
</organism>
<evidence type="ECO:0000313" key="2">
    <source>
        <dbReference type="Proteomes" id="UP000075902"/>
    </source>
</evidence>
<reference evidence="1" key="2">
    <citation type="submission" date="2020-05" db="UniProtKB">
        <authorList>
            <consortium name="EnsemblMetazoa"/>
        </authorList>
    </citation>
    <scope>IDENTIFICATION</scope>
    <source>
        <strain evidence="1">CM1001059</strain>
    </source>
</reference>
<keyword evidence="2" id="KW-1185">Reference proteome</keyword>
<dbReference type="AlphaFoldDB" id="A0A182TF34"/>